<dbReference type="PROSITE" id="PS00687">
    <property type="entry name" value="ALDEHYDE_DEHYDR_GLU"/>
    <property type="match status" value="1"/>
</dbReference>
<gene>
    <name evidence="7" type="ORF">CLV56_2661</name>
</gene>
<dbReference type="OrthoDB" id="6882680at2"/>
<dbReference type="InterPro" id="IPR016161">
    <property type="entry name" value="Ald_DH/histidinol_DH"/>
</dbReference>
<evidence type="ECO:0000256" key="3">
    <source>
        <dbReference type="PROSITE-ProRule" id="PRU10007"/>
    </source>
</evidence>
<dbReference type="GO" id="GO:0016620">
    <property type="term" value="F:oxidoreductase activity, acting on the aldehyde or oxo group of donors, NAD or NADP as acceptor"/>
    <property type="evidence" value="ECO:0007669"/>
    <property type="project" value="InterPro"/>
</dbReference>
<dbReference type="CDD" id="cd07101">
    <property type="entry name" value="ALDH_SSADH2_GabD2"/>
    <property type="match status" value="1"/>
</dbReference>
<evidence type="ECO:0000259" key="6">
    <source>
        <dbReference type="Pfam" id="PF00171"/>
    </source>
</evidence>
<proteinExistence type="inferred from homology"/>
<dbReference type="SUPFAM" id="SSF53720">
    <property type="entry name" value="ALDH-like"/>
    <property type="match status" value="1"/>
</dbReference>
<feature type="domain" description="Aldehyde dehydrogenase" evidence="6">
    <location>
        <begin position="45"/>
        <end position="502"/>
    </location>
</feature>
<organism evidence="7 8">
    <name type="scientific">Mumia flava</name>
    <dbReference type="NCBI Taxonomy" id="1348852"/>
    <lineage>
        <taxon>Bacteria</taxon>
        <taxon>Bacillati</taxon>
        <taxon>Actinomycetota</taxon>
        <taxon>Actinomycetes</taxon>
        <taxon>Propionibacteriales</taxon>
        <taxon>Nocardioidaceae</taxon>
        <taxon>Mumia</taxon>
    </lineage>
</organism>
<dbReference type="Gene3D" id="3.40.605.10">
    <property type="entry name" value="Aldehyde Dehydrogenase, Chain A, domain 1"/>
    <property type="match status" value="1"/>
</dbReference>
<comment type="similarity">
    <text evidence="1 4">Belongs to the aldehyde dehydrogenase family.</text>
</comment>
<name>A0A0B2BSS5_9ACTN</name>
<dbReference type="Pfam" id="PF00171">
    <property type="entry name" value="Aldedh"/>
    <property type="match status" value="1"/>
</dbReference>
<evidence type="ECO:0000256" key="2">
    <source>
        <dbReference type="ARBA" id="ARBA00023002"/>
    </source>
</evidence>
<dbReference type="NCBIfam" id="NF006916">
    <property type="entry name" value="PRK09407.1"/>
    <property type="match status" value="1"/>
</dbReference>
<feature type="region of interest" description="Disordered" evidence="5">
    <location>
        <begin position="1"/>
        <end position="23"/>
    </location>
</feature>
<accession>A0A0B2BSS5</accession>
<dbReference type="InterPro" id="IPR015590">
    <property type="entry name" value="Aldehyde_DH_dom"/>
</dbReference>
<dbReference type="RefSeq" id="WP_039342077.1">
    <property type="nucleotide sequence ID" value="NZ_PGEZ01000001.1"/>
</dbReference>
<dbReference type="EMBL" id="PGEZ01000001">
    <property type="protein sequence ID" value="PJJ58410.1"/>
    <property type="molecule type" value="Genomic_DNA"/>
</dbReference>
<comment type="caution">
    <text evidence="7">The sequence shown here is derived from an EMBL/GenBank/DDBJ whole genome shotgun (WGS) entry which is preliminary data.</text>
</comment>
<dbReference type="Proteomes" id="UP000230842">
    <property type="component" value="Unassembled WGS sequence"/>
</dbReference>
<dbReference type="Gene3D" id="3.40.309.10">
    <property type="entry name" value="Aldehyde Dehydrogenase, Chain A, domain 2"/>
    <property type="match status" value="1"/>
</dbReference>
<keyword evidence="2 4" id="KW-0560">Oxidoreductase</keyword>
<dbReference type="FunFam" id="3.40.309.10:FF:000009">
    <property type="entry name" value="Aldehyde dehydrogenase A"/>
    <property type="match status" value="1"/>
</dbReference>
<feature type="active site" evidence="3">
    <location>
        <position position="275"/>
    </location>
</feature>
<sequence length="538" mass="57441">MAAHDPRRSDVSALPADPEHDPTAAFALDPARVRTLTARLRATSGRSVTTEAPFTGQPVASIPLSDVADVEAGFEEARTVQRSWARTELDHRASLLLDLHDAVLDHADELMDLVQWEAGKARAHAFDEVLHVALTARYYGRTLRKHLGGKRVAGVYPMLTHARINRVPKGVVGIISPWNYPLTLAVSDGIPAIAAGNAVVHKPDSQTPLSALAAVELLDEVGFPSQLWQVVYGAGSVIGSAIIDRADYVCFTGSTATGKRVAAQAADRLVSASLELGGKNPMLVLADADVDRAVEGAIRGCFSSAGQLCVSVERLFVADAVYDRFVAKLVERVSRMRLAPTIGYGADMGSLVSQAQLDTVVRHVDDAVARGARVLTGGRARPDIGPYFYEPTLLEGVDPTMTCFAEETFGPVVSLYRFGGEAEAIERANDGEYGLNASIFTRDAKRGRALAGRIKAGTVNVNEGFAATFGSVEAPMGGMRESGVGRRHGAEGILRYTETQSVASQSLVPLAAPRFVGDATYEKTMIAALRVLKKLGRR</sequence>
<evidence type="ECO:0000313" key="8">
    <source>
        <dbReference type="Proteomes" id="UP000230842"/>
    </source>
</evidence>
<evidence type="ECO:0000256" key="1">
    <source>
        <dbReference type="ARBA" id="ARBA00009986"/>
    </source>
</evidence>
<evidence type="ECO:0000256" key="5">
    <source>
        <dbReference type="SAM" id="MobiDB-lite"/>
    </source>
</evidence>
<feature type="compositionally biased region" description="Basic and acidic residues" evidence="5">
    <location>
        <begin position="1"/>
        <end position="10"/>
    </location>
</feature>
<dbReference type="InterPro" id="IPR029510">
    <property type="entry name" value="Ald_DH_CS_GLU"/>
</dbReference>
<evidence type="ECO:0000313" key="7">
    <source>
        <dbReference type="EMBL" id="PJJ58410.1"/>
    </source>
</evidence>
<dbReference type="InterPro" id="IPR016162">
    <property type="entry name" value="Ald_DH_N"/>
</dbReference>
<reference evidence="7 8" key="1">
    <citation type="submission" date="2017-11" db="EMBL/GenBank/DDBJ databases">
        <title>Genomic Encyclopedia of Archaeal and Bacterial Type Strains, Phase II (KMG-II): From Individual Species to Whole Genera.</title>
        <authorList>
            <person name="Goeker M."/>
        </authorList>
    </citation>
    <scope>NUCLEOTIDE SEQUENCE [LARGE SCALE GENOMIC DNA]</scope>
    <source>
        <strain evidence="7 8">DSM 27763</strain>
    </source>
</reference>
<keyword evidence="8" id="KW-1185">Reference proteome</keyword>
<dbReference type="InterPro" id="IPR016163">
    <property type="entry name" value="Ald_DH_C"/>
</dbReference>
<dbReference type="PANTHER" id="PTHR11699">
    <property type="entry name" value="ALDEHYDE DEHYDROGENASE-RELATED"/>
    <property type="match status" value="1"/>
</dbReference>
<dbReference type="AlphaFoldDB" id="A0A0B2BSS5"/>
<evidence type="ECO:0000256" key="4">
    <source>
        <dbReference type="RuleBase" id="RU003345"/>
    </source>
</evidence>
<protein>
    <submittedName>
        <fullName evidence="7">Succinate-semialdehyde dehydrogenase/glutarate-semialdehyde dehydrogenase</fullName>
    </submittedName>
</protein>